<reference evidence="1 2" key="1">
    <citation type="submission" date="2021-05" db="EMBL/GenBank/DDBJ databases">
        <title>Genome Assembly of Synthetic Allotetraploid Brassica napus Reveals Homoeologous Exchanges between Subgenomes.</title>
        <authorList>
            <person name="Davis J.T."/>
        </authorList>
    </citation>
    <scope>NUCLEOTIDE SEQUENCE [LARGE SCALE GENOMIC DNA]</scope>
    <source>
        <strain evidence="2">cv. Da-Ae</strain>
        <tissue evidence="1">Seedling</tissue>
    </source>
</reference>
<dbReference type="Proteomes" id="UP000824890">
    <property type="component" value="Unassembled WGS sequence"/>
</dbReference>
<sequence length="75" mass="8193">MVPFDAVLLWCFDEVLGDVEAVAFRSPLRPLPSPPFGFAGGGYQVLHSCVVSVYLRQSSLALGLQCSLASHRWRA</sequence>
<protein>
    <recommendedName>
        <fullName evidence="3">Secreted protein</fullName>
    </recommendedName>
</protein>
<comment type="caution">
    <text evidence="1">The sequence shown here is derived from an EMBL/GenBank/DDBJ whole genome shotgun (WGS) entry which is preliminary data.</text>
</comment>
<evidence type="ECO:0000313" key="1">
    <source>
        <dbReference type="EMBL" id="KAH0885890.1"/>
    </source>
</evidence>
<keyword evidence="2" id="KW-1185">Reference proteome</keyword>
<name>A0ABQ8A051_BRANA</name>
<accession>A0ABQ8A051</accession>
<dbReference type="EMBL" id="JAGKQM010000014">
    <property type="protein sequence ID" value="KAH0885890.1"/>
    <property type="molecule type" value="Genomic_DNA"/>
</dbReference>
<gene>
    <name evidence="1" type="ORF">HID58_061986</name>
</gene>
<evidence type="ECO:0000313" key="2">
    <source>
        <dbReference type="Proteomes" id="UP000824890"/>
    </source>
</evidence>
<organism evidence="1 2">
    <name type="scientific">Brassica napus</name>
    <name type="common">Rape</name>
    <dbReference type="NCBI Taxonomy" id="3708"/>
    <lineage>
        <taxon>Eukaryota</taxon>
        <taxon>Viridiplantae</taxon>
        <taxon>Streptophyta</taxon>
        <taxon>Embryophyta</taxon>
        <taxon>Tracheophyta</taxon>
        <taxon>Spermatophyta</taxon>
        <taxon>Magnoliopsida</taxon>
        <taxon>eudicotyledons</taxon>
        <taxon>Gunneridae</taxon>
        <taxon>Pentapetalae</taxon>
        <taxon>rosids</taxon>
        <taxon>malvids</taxon>
        <taxon>Brassicales</taxon>
        <taxon>Brassicaceae</taxon>
        <taxon>Brassiceae</taxon>
        <taxon>Brassica</taxon>
    </lineage>
</organism>
<proteinExistence type="predicted"/>
<evidence type="ECO:0008006" key="3">
    <source>
        <dbReference type="Google" id="ProtNLM"/>
    </source>
</evidence>